<keyword evidence="2" id="KW-1185">Reference proteome</keyword>
<dbReference type="Proteomes" id="UP000604083">
    <property type="component" value="Unassembled WGS sequence"/>
</dbReference>
<organism evidence="1 2">
    <name type="scientific">Roseibacillus ishigakijimensis</name>
    <dbReference type="NCBI Taxonomy" id="454146"/>
    <lineage>
        <taxon>Bacteria</taxon>
        <taxon>Pseudomonadati</taxon>
        <taxon>Verrucomicrobiota</taxon>
        <taxon>Verrucomicrobiia</taxon>
        <taxon>Verrucomicrobiales</taxon>
        <taxon>Verrucomicrobiaceae</taxon>
        <taxon>Roseibacillus</taxon>
    </lineage>
</organism>
<comment type="caution">
    <text evidence="1">The sequence shown here is derived from an EMBL/GenBank/DDBJ whole genome shotgun (WGS) entry which is preliminary data.</text>
</comment>
<accession>A0A934RQJ2</accession>
<proteinExistence type="predicted"/>
<name>A0A934RQJ2_9BACT</name>
<evidence type="ECO:0000313" key="2">
    <source>
        <dbReference type="Proteomes" id="UP000604083"/>
    </source>
</evidence>
<gene>
    <name evidence="1" type="ORF">JIN78_04155</name>
</gene>
<dbReference type="PROSITE" id="PS51257">
    <property type="entry name" value="PROKAR_LIPOPROTEIN"/>
    <property type="match status" value="1"/>
</dbReference>
<sequence length="289" mass="30858">MKPVASFSPLAGVACLISSFALFPVQGASVFSWAFYGYGKDSSESYADMSDSSTVPLLEVSADGSIDFKHTGNPGETLTFSASTLASAASQRLRTHASGQIENTHYDPDYDYETDTGTPSYYTSWAEASYTETLSYGGTATNYISTYIMRLTGDVSGVGTFTLVEISHGNEPSQSWFFSDEGSYNNIIVSQAFVHGGAPQEITVRILSSFQQSMEFQPDGDYLGGSANFGNTLEVLGVDLRDDQGNLLTGETITSDAGTSYAIIAVPEPCTTILASLAVFAYAVRRRAA</sequence>
<protein>
    <submittedName>
        <fullName evidence="1">PEP-CTERM sorting domain-containing protein</fullName>
    </submittedName>
</protein>
<dbReference type="EMBL" id="JAENIO010000006">
    <property type="protein sequence ID" value="MBK1833244.1"/>
    <property type="molecule type" value="Genomic_DNA"/>
</dbReference>
<reference evidence="1" key="1">
    <citation type="submission" date="2021-01" db="EMBL/GenBank/DDBJ databases">
        <title>Modified the classification status of verrucomicrobia.</title>
        <authorList>
            <person name="Feng X."/>
        </authorList>
    </citation>
    <scope>NUCLEOTIDE SEQUENCE</scope>
    <source>
        <strain evidence="1">KCTC 12986</strain>
    </source>
</reference>
<dbReference type="AlphaFoldDB" id="A0A934RQJ2"/>
<dbReference type="RefSeq" id="WP_200390678.1">
    <property type="nucleotide sequence ID" value="NZ_JAENIO010000006.1"/>
</dbReference>
<evidence type="ECO:0000313" key="1">
    <source>
        <dbReference type="EMBL" id="MBK1833244.1"/>
    </source>
</evidence>